<feature type="compositionally biased region" description="Low complexity" evidence="8">
    <location>
        <begin position="1024"/>
        <end position="1049"/>
    </location>
</feature>
<dbReference type="SUPFAM" id="SSF56672">
    <property type="entry name" value="DNA/RNA polymerases"/>
    <property type="match status" value="2"/>
</dbReference>
<evidence type="ECO:0000256" key="6">
    <source>
        <dbReference type="ARBA" id="ARBA00023204"/>
    </source>
</evidence>
<dbReference type="InterPro" id="IPR001126">
    <property type="entry name" value="UmuC"/>
</dbReference>
<feature type="non-terminal residue" evidence="10">
    <location>
        <position position="1186"/>
    </location>
</feature>
<comment type="caution">
    <text evidence="10">The sequence shown here is derived from an EMBL/GenBank/DDBJ whole genome shotgun (WGS) entry which is preliminary data.</text>
</comment>
<feature type="compositionally biased region" description="Polar residues" evidence="8">
    <location>
        <begin position="873"/>
        <end position="882"/>
    </location>
</feature>
<dbReference type="InterPro" id="IPR036775">
    <property type="entry name" value="DNA_pol_Y-fam_lit_finger_sf"/>
</dbReference>
<keyword evidence="6" id="KW-0234">DNA repair</keyword>
<feature type="non-terminal residue" evidence="10">
    <location>
        <position position="1"/>
    </location>
</feature>
<dbReference type="PANTHER" id="PTHR45873:SF1">
    <property type="entry name" value="DNA POLYMERASE ETA"/>
    <property type="match status" value="1"/>
</dbReference>
<sequence length="1186" mass="124424">PYVSSRMGNPAAAPLPVRALPGVGYKTEKLLAEQLGVATAGDVRRYSQQLLADKLGDKSGALLWHLCRGQDPSAFRPTGPPRSITVEDSFKTCSSWQAATTVLRVLAPDLLQRLHDEYDETRRRPETLTLKWRQRGTGWSRSSASCAMPLPPGALAAPPSQTHVDLLVRSALQLLQKQIPEPFNLSLLNLGATNFKRDGWGGGASGGGGGGGGGGGSILDLFSRHSGRQVATAQKPGSTNLAFGSATAAKAATNAPVSCSDVLDEQPDEQLDEQLDEELDEQLDEELDEPDSEYCPDVWIVGDGVRDCLVAGGKEHHDVWQLREGAVSGGGACGGGSAAAISAAEARRAAEQSAFLRREYLVSDQAGGGSGVNAAPAILSKSRERLLREAAAAAGTGPCSFLSAGGARGSAIHRSRPPLLQPPATRQQPQQQQRWLQPEMAASSQQQGAERASKLVDTSDRTAVGAVHTIAVGVGVSPPAVSGATREPSLDPHVAKRARLDPQVLSGGVIGDTVLGQNPADRDAAVITYRVVDLYYEINKGVRPDAGEEDGDDGGEGEMERSYSSDGCNSSSDGGGIDFLPDGRDSYLQYASREVELGLPPRCGKSRDDLLLLPPIAASPVSDDPPWSAFGRGVPVTWDAPYSGHGGSGSGRIDRERCGGKMGLSAAGHRQDSRAKEQQQMRVFLHLDVDCFYCQVERLDDPSLVGVPLAVTQFNSGGFVSVSYEARAAGIRCGDGVGAGGRASIPYLKAMGAVSRAEAQRRCPGLVIRPMRTERYRRVAEQLHASLRRFAPDVLVEKTSYDDFYMDVTAACCGEGPTATRSWAGIETGQGPGARRLCADAARVRGSSLSGMAPGAGGASISFGRSCALPGRTSLQAPQEQSPEGAVTGGRREGLARSSAGERNPAEGPTSSGCGAAVVVVGGRGGGAGGSEAPTDPSRVGGLGLGLGLDSGGQGDDRPPGLHEMDSSEPCSGDGDGTALELCQNLDLDPDRGQDLGLLDRCALKDGGIQLNAPEGGVYEAHRQQPQQQRQNGQQAGRQQQHKQQQQLLGGQDQFGDINQQDAPPRVHVVGGGCWEVVEPWLRRGVGIAQQLRAALKEELSLTVSVGVGPTKLSARLAGPSHKPDGITVVPAARLREFMSGVRIKAVPTLARKTGDQIISDLGVERVGQLEAWSRSELVARFGPQL</sequence>
<dbReference type="Pfam" id="PF21999">
    <property type="entry name" value="IMS_HHH_1"/>
    <property type="match status" value="1"/>
</dbReference>
<keyword evidence="3" id="KW-0808">Transferase</keyword>
<name>A0ABQ5RQ30_9CHLO</name>
<feature type="region of interest" description="Disordered" evidence="8">
    <location>
        <begin position="476"/>
        <end position="498"/>
    </location>
</feature>
<gene>
    <name evidence="10" type="ORF">VaNZ11_001423</name>
</gene>
<feature type="compositionally biased region" description="Acidic residues" evidence="8">
    <location>
        <begin position="547"/>
        <end position="557"/>
    </location>
</feature>
<keyword evidence="7" id="KW-0539">Nucleus</keyword>
<keyword evidence="4" id="KW-0479">Metal-binding</keyword>
<evidence type="ECO:0000256" key="4">
    <source>
        <dbReference type="ARBA" id="ARBA00022723"/>
    </source>
</evidence>
<evidence type="ECO:0000256" key="3">
    <source>
        <dbReference type="ARBA" id="ARBA00022679"/>
    </source>
</evidence>
<dbReference type="Gene3D" id="3.30.70.270">
    <property type="match status" value="2"/>
</dbReference>
<evidence type="ECO:0000256" key="2">
    <source>
        <dbReference type="ARBA" id="ARBA00022634"/>
    </source>
</evidence>
<dbReference type="SUPFAM" id="SSF100879">
    <property type="entry name" value="Lesion bypass DNA polymerase (Y-family), little finger domain"/>
    <property type="match status" value="1"/>
</dbReference>
<feature type="compositionally biased region" description="Basic and acidic residues" evidence="8">
    <location>
        <begin position="955"/>
        <end position="966"/>
    </location>
</feature>
<evidence type="ECO:0000256" key="1">
    <source>
        <dbReference type="ARBA" id="ARBA00004123"/>
    </source>
</evidence>
<reference evidence="10 11" key="1">
    <citation type="journal article" date="2023" name="IScience">
        <title>Expanded male sex-determining region conserved during the evolution of homothallism in the green alga Volvox.</title>
        <authorList>
            <person name="Yamamoto K."/>
            <person name="Matsuzaki R."/>
            <person name="Mahakham W."/>
            <person name="Heman W."/>
            <person name="Sekimoto H."/>
            <person name="Kawachi M."/>
            <person name="Minakuchi Y."/>
            <person name="Toyoda A."/>
            <person name="Nozaki H."/>
        </authorList>
    </citation>
    <scope>NUCLEOTIDE SEQUENCE [LARGE SCALE GENOMIC DNA]</scope>
    <source>
        <strain evidence="10 11">NIES-4468</strain>
    </source>
</reference>
<feature type="compositionally biased region" description="Gly residues" evidence="8">
    <location>
        <begin position="941"/>
        <end position="954"/>
    </location>
</feature>
<evidence type="ECO:0000256" key="5">
    <source>
        <dbReference type="ARBA" id="ARBA00022763"/>
    </source>
</evidence>
<evidence type="ECO:0000313" key="10">
    <source>
        <dbReference type="EMBL" id="GLI59531.1"/>
    </source>
</evidence>
<dbReference type="PROSITE" id="PS50173">
    <property type="entry name" value="UMUC"/>
    <property type="match status" value="2"/>
</dbReference>
<feature type="domain" description="UmuC" evidence="9">
    <location>
        <begin position="1090"/>
        <end position="1151"/>
    </location>
</feature>
<organism evidence="10 11">
    <name type="scientific">Volvox africanus</name>
    <dbReference type="NCBI Taxonomy" id="51714"/>
    <lineage>
        <taxon>Eukaryota</taxon>
        <taxon>Viridiplantae</taxon>
        <taxon>Chlorophyta</taxon>
        <taxon>core chlorophytes</taxon>
        <taxon>Chlorophyceae</taxon>
        <taxon>CS clade</taxon>
        <taxon>Chlamydomonadales</taxon>
        <taxon>Volvocaceae</taxon>
        <taxon>Volvox</taxon>
    </lineage>
</organism>
<dbReference type="Proteomes" id="UP001165090">
    <property type="component" value="Unassembled WGS sequence"/>
</dbReference>
<keyword evidence="2" id="KW-0237">DNA synthesis</keyword>
<keyword evidence="11" id="KW-1185">Reference proteome</keyword>
<dbReference type="InterPro" id="IPR052230">
    <property type="entry name" value="DNA_polymerase_eta"/>
</dbReference>
<dbReference type="Gene3D" id="3.30.1490.100">
    <property type="entry name" value="DNA polymerase, Y-family, little finger domain"/>
    <property type="match status" value="1"/>
</dbReference>
<dbReference type="InterPro" id="IPR043502">
    <property type="entry name" value="DNA/RNA_pol_sf"/>
</dbReference>
<feature type="region of interest" description="Disordered" evidence="8">
    <location>
        <begin position="870"/>
        <end position="976"/>
    </location>
</feature>
<accession>A0ABQ5RQ30</accession>
<evidence type="ECO:0000256" key="7">
    <source>
        <dbReference type="ARBA" id="ARBA00023242"/>
    </source>
</evidence>
<feature type="compositionally biased region" description="Basic and acidic residues" evidence="8">
    <location>
        <begin position="488"/>
        <end position="498"/>
    </location>
</feature>
<dbReference type="InterPro" id="IPR043128">
    <property type="entry name" value="Rev_trsase/Diguanyl_cyclase"/>
</dbReference>
<feature type="region of interest" description="Disordered" evidence="8">
    <location>
        <begin position="405"/>
        <end position="457"/>
    </location>
</feature>
<dbReference type="EMBL" id="BSDZ01000004">
    <property type="protein sequence ID" value="GLI59531.1"/>
    <property type="molecule type" value="Genomic_DNA"/>
</dbReference>
<feature type="region of interest" description="Disordered" evidence="8">
    <location>
        <begin position="1021"/>
        <end position="1049"/>
    </location>
</feature>
<dbReference type="Gene3D" id="1.10.150.20">
    <property type="entry name" value="5' to 3' exonuclease, C-terminal subdomain"/>
    <property type="match status" value="2"/>
</dbReference>
<dbReference type="Gene3D" id="3.40.1170.60">
    <property type="match status" value="1"/>
</dbReference>
<evidence type="ECO:0000313" key="11">
    <source>
        <dbReference type="Proteomes" id="UP001165090"/>
    </source>
</evidence>
<proteinExistence type="predicted"/>
<evidence type="ECO:0000259" key="9">
    <source>
        <dbReference type="PROSITE" id="PS50173"/>
    </source>
</evidence>
<protein>
    <recommendedName>
        <fullName evidence="9">UmuC domain-containing protein</fullName>
    </recommendedName>
</protein>
<dbReference type="InterPro" id="IPR053848">
    <property type="entry name" value="IMS_HHH_1"/>
</dbReference>
<feature type="region of interest" description="Disordered" evidence="8">
    <location>
        <begin position="542"/>
        <end position="579"/>
    </location>
</feature>
<feature type="domain" description="UmuC" evidence="9">
    <location>
        <begin position="684"/>
        <end position="809"/>
    </location>
</feature>
<evidence type="ECO:0000256" key="8">
    <source>
        <dbReference type="SAM" id="MobiDB-lite"/>
    </source>
</evidence>
<dbReference type="Pfam" id="PF00817">
    <property type="entry name" value="IMS"/>
    <property type="match status" value="1"/>
</dbReference>
<dbReference type="PANTHER" id="PTHR45873">
    <property type="entry name" value="DNA POLYMERASE ETA"/>
    <property type="match status" value="1"/>
</dbReference>
<comment type="subcellular location">
    <subcellularLocation>
        <location evidence="1">Nucleus</location>
    </subcellularLocation>
</comment>
<keyword evidence="5" id="KW-0227">DNA damage</keyword>
<feature type="compositionally biased region" description="Low complexity" evidence="8">
    <location>
        <begin position="422"/>
        <end position="438"/>
    </location>
</feature>